<feature type="transmembrane region" description="Helical" evidence="1">
    <location>
        <begin position="6"/>
        <end position="24"/>
    </location>
</feature>
<sequence length="84" mass="9524">MHAHPLDIVVVVIAVAISAWLTILRLHSFLKDDGPEGMLLQVCRIHGYRDTLHCLQDTAATNSKSQPVLVLMFHLHLHLHLDMR</sequence>
<dbReference type="AlphaFoldDB" id="A0A9P9YQK9"/>
<keyword evidence="1" id="KW-0472">Membrane</keyword>
<dbReference type="EMBL" id="JAMKOV010000003">
    <property type="protein sequence ID" value="KAI8041350.1"/>
    <property type="molecule type" value="Genomic_DNA"/>
</dbReference>
<keyword evidence="1" id="KW-1133">Transmembrane helix</keyword>
<name>A0A9P9YQK9_9MUSC</name>
<keyword evidence="3" id="KW-1185">Reference proteome</keyword>
<evidence type="ECO:0000256" key="1">
    <source>
        <dbReference type="SAM" id="Phobius"/>
    </source>
</evidence>
<dbReference type="Proteomes" id="UP001059596">
    <property type="component" value="Unassembled WGS sequence"/>
</dbReference>
<reference evidence="2" key="1">
    <citation type="journal article" date="2023" name="Genome Biol. Evol.">
        <title>Long-read-based Genome Assembly of Drosophila gunungcola Reveals Fewer Chemosensory Genes in Flower-breeding Species.</title>
        <authorList>
            <person name="Negi A."/>
            <person name="Liao B.Y."/>
            <person name="Yeh S.D."/>
        </authorList>
    </citation>
    <scope>NUCLEOTIDE SEQUENCE</scope>
    <source>
        <strain evidence="2">Sukarami</strain>
    </source>
</reference>
<evidence type="ECO:0000313" key="2">
    <source>
        <dbReference type="EMBL" id="KAI8041350.1"/>
    </source>
</evidence>
<comment type="caution">
    <text evidence="2">The sequence shown here is derived from an EMBL/GenBank/DDBJ whole genome shotgun (WGS) entry which is preliminary data.</text>
</comment>
<evidence type="ECO:0000313" key="3">
    <source>
        <dbReference type="Proteomes" id="UP001059596"/>
    </source>
</evidence>
<proteinExistence type="predicted"/>
<organism evidence="2 3">
    <name type="scientific">Drosophila gunungcola</name>
    <name type="common">fruit fly</name>
    <dbReference type="NCBI Taxonomy" id="103775"/>
    <lineage>
        <taxon>Eukaryota</taxon>
        <taxon>Metazoa</taxon>
        <taxon>Ecdysozoa</taxon>
        <taxon>Arthropoda</taxon>
        <taxon>Hexapoda</taxon>
        <taxon>Insecta</taxon>
        <taxon>Pterygota</taxon>
        <taxon>Neoptera</taxon>
        <taxon>Endopterygota</taxon>
        <taxon>Diptera</taxon>
        <taxon>Brachycera</taxon>
        <taxon>Muscomorpha</taxon>
        <taxon>Ephydroidea</taxon>
        <taxon>Drosophilidae</taxon>
        <taxon>Drosophila</taxon>
        <taxon>Sophophora</taxon>
    </lineage>
</organism>
<protein>
    <submittedName>
        <fullName evidence="2">Uncharacterized protein</fullName>
    </submittedName>
</protein>
<keyword evidence="1" id="KW-0812">Transmembrane</keyword>
<accession>A0A9P9YQK9</accession>
<gene>
    <name evidence="2" type="ORF">M5D96_005608</name>
</gene>